<name>A0A0F9WM47_9ZZZZ</name>
<dbReference type="EMBL" id="LAZR01000243">
    <property type="protein sequence ID" value="KKN79683.1"/>
    <property type="molecule type" value="Genomic_DNA"/>
</dbReference>
<sequence>MTMTINVVDAKEKLGDVYDAYKAMKNVANAPTKDLKKIDLDTGWAMDDILDALQSNFERREKKTIELAKDLGDADPKRFGIYKIRSENLDKYGKELEKLDAVMVPIHFVPLNFDDLNEAGIIMNSDDLRPLRKIGIVTRTEVKEPKREDPNAPPP</sequence>
<reference evidence="1" key="1">
    <citation type="journal article" date="2015" name="Nature">
        <title>Complex archaea that bridge the gap between prokaryotes and eukaryotes.</title>
        <authorList>
            <person name="Spang A."/>
            <person name="Saw J.H."/>
            <person name="Jorgensen S.L."/>
            <person name="Zaremba-Niedzwiedzka K."/>
            <person name="Martijn J."/>
            <person name="Lind A.E."/>
            <person name="van Eijk R."/>
            <person name="Schleper C."/>
            <person name="Guy L."/>
            <person name="Ettema T.J."/>
        </authorList>
    </citation>
    <scope>NUCLEOTIDE SEQUENCE</scope>
</reference>
<proteinExistence type="predicted"/>
<organism evidence="1">
    <name type="scientific">marine sediment metagenome</name>
    <dbReference type="NCBI Taxonomy" id="412755"/>
    <lineage>
        <taxon>unclassified sequences</taxon>
        <taxon>metagenomes</taxon>
        <taxon>ecological metagenomes</taxon>
    </lineage>
</organism>
<protein>
    <submittedName>
        <fullName evidence="1">Uncharacterized protein</fullName>
    </submittedName>
</protein>
<comment type="caution">
    <text evidence="1">The sequence shown here is derived from an EMBL/GenBank/DDBJ whole genome shotgun (WGS) entry which is preliminary data.</text>
</comment>
<evidence type="ECO:0000313" key="1">
    <source>
        <dbReference type="EMBL" id="KKN79683.1"/>
    </source>
</evidence>
<accession>A0A0F9WM47</accession>
<dbReference type="AlphaFoldDB" id="A0A0F9WM47"/>
<gene>
    <name evidence="1" type="ORF">LCGC14_0337050</name>
</gene>